<evidence type="ECO:0000313" key="2">
    <source>
        <dbReference type="Proteomes" id="UP000800039"/>
    </source>
</evidence>
<dbReference type="RefSeq" id="XP_040789477.1">
    <property type="nucleotide sequence ID" value="XM_040931619.1"/>
</dbReference>
<sequence length="100" mass="10153">MGCPRCRRAAGRGQLAACRFLEDGRVGEANEGCGAAPTPDRAWVPMGQQLGLPAAARATKEEVLGSGGGGRGGAIHSRWGRWLAGAGVESGEGNVVAQQP</sequence>
<evidence type="ECO:0000313" key="1">
    <source>
        <dbReference type="EMBL" id="KAF1846914.1"/>
    </source>
</evidence>
<protein>
    <submittedName>
        <fullName evidence="1">Uncharacterized protein</fullName>
    </submittedName>
</protein>
<dbReference type="EMBL" id="ML976615">
    <property type="protein sequence ID" value="KAF1846914.1"/>
    <property type="molecule type" value="Genomic_DNA"/>
</dbReference>
<accession>A0A9P4GK52</accession>
<dbReference type="GeneID" id="63848871"/>
<proteinExistence type="predicted"/>
<dbReference type="AlphaFoldDB" id="A0A9P4GK52"/>
<gene>
    <name evidence="1" type="ORF">K460DRAFT_352111</name>
</gene>
<dbReference type="OrthoDB" id="10523961at2759"/>
<comment type="caution">
    <text evidence="1">The sequence shown here is derived from an EMBL/GenBank/DDBJ whole genome shotgun (WGS) entry which is preliminary data.</text>
</comment>
<name>A0A9P4GK52_9PLEO</name>
<dbReference type="Proteomes" id="UP000800039">
    <property type="component" value="Unassembled WGS sequence"/>
</dbReference>
<keyword evidence="2" id="KW-1185">Reference proteome</keyword>
<organism evidence="1 2">
    <name type="scientific">Cucurbitaria berberidis CBS 394.84</name>
    <dbReference type="NCBI Taxonomy" id="1168544"/>
    <lineage>
        <taxon>Eukaryota</taxon>
        <taxon>Fungi</taxon>
        <taxon>Dikarya</taxon>
        <taxon>Ascomycota</taxon>
        <taxon>Pezizomycotina</taxon>
        <taxon>Dothideomycetes</taxon>
        <taxon>Pleosporomycetidae</taxon>
        <taxon>Pleosporales</taxon>
        <taxon>Pleosporineae</taxon>
        <taxon>Cucurbitariaceae</taxon>
        <taxon>Cucurbitaria</taxon>
    </lineage>
</organism>
<reference evidence="1" key="1">
    <citation type="submission" date="2020-01" db="EMBL/GenBank/DDBJ databases">
        <authorList>
            <consortium name="DOE Joint Genome Institute"/>
            <person name="Haridas S."/>
            <person name="Albert R."/>
            <person name="Binder M."/>
            <person name="Bloem J."/>
            <person name="Labutti K."/>
            <person name="Salamov A."/>
            <person name="Andreopoulos B."/>
            <person name="Baker S.E."/>
            <person name="Barry K."/>
            <person name="Bills G."/>
            <person name="Bluhm B.H."/>
            <person name="Cannon C."/>
            <person name="Castanera R."/>
            <person name="Culley D.E."/>
            <person name="Daum C."/>
            <person name="Ezra D."/>
            <person name="Gonzalez J.B."/>
            <person name="Henrissat B."/>
            <person name="Kuo A."/>
            <person name="Liang C."/>
            <person name="Lipzen A."/>
            <person name="Lutzoni F."/>
            <person name="Magnuson J."/>
            <person name="Mondo S."/>
            <person name="Nolan M."/>
            <person name="Ohm R."/>
            <person name="Pangilinan J."/>
            <person name="Park H.-J."/>
            <person name="Ramirez L."/>
            <person name="Alfaro M."/>
            <person name="Sun H."/>
            <person name="Tritt A."/>
            <person name="Yoshinaga Y."/>
            <person name="Zwiers L.-H."/>
            <person name="Turgeon B.G."/>
            <person name="Goodwin S.B."/>
            <person name="Spatafora J.W."/>
            <person name="Crous P.W."/>
            <person name="Grigoriev I.V."/>
        </authorList>
    </citation>
    <scope>NUCLEOTIDE SEQUENCE</scope>
    <source>
        <strain evidence="1">CBS 394.84</strain>
    </source>
</reference>